<feature type="transmembrane region" description="Helical" evidence="1">
    <location>
        <begin position="15"/>
        <end position="32"/>
    </location>
</feature>
<dbReference type="Proteomes" id="UP001140949">
    <property type="component" value="Unassembled WGS sequence"/>
</dbReference>
<keyword evidence="3" id="KW-1185">Reference proteome</keyword>
<reference evidence="2" key="2">
    <citation type="submission" date="2023-04" db="EMBL/GenBank/DDBJ databases">
        <authorList>
            <person name="Bruccoleri R.E."/>
            <person name="Oakeley E.J."/>
            <person name="Faust A.-M."/>
            <person name="Dessus-Babus S."/>
            <person name="Altorfer M."/>
            <person name="Burckhardt D."/>
            <person name="Oertli M."/>
            <person name="Naumann U."/>
            <person name="Petersen F."/>
            <person name="Wong J."/>
        </authorList>
    </citation>
    <scope>NUCLEOTIDE SEQUENCE</scope>
    <source>
        <strain evidence="2">GSM-AAB239-AS_SAM_17_03QT</strain>
        <tissue evidence="2">Leaf</tissue>
    </source>
</reference>
<evidence type="ECO:0000256" key="1">
    <source>
        <dbReference type="SAM" id="Phobius"/>
    </source>
</evidence>
<comment type="caution">
    <text evidence="2">The sequence shown here is derived from an EMBL/GenBank/DDBJ whole genome shotgun (WGS) entry which is preliminary data.</text>
</comment>
<keyword evidence="1" id="KW-0812">Transmembrane</keyword>
<dbReference type="AlphaFoldDB" id="A0AAX6FIA8"/>
<organism evidence="2 3">
    <name type="scientific">Iris pallida</name>
    <name type="common">Sweet iris</name>
    <dbReference type="NCBI Taxonomy" id="29817"/>
    <lineage>
        <taxon>Eukaryota</taxon>
        <taxon>Viridiplantae</taxon>
        <taxon>Streptophyta</taxon>
        <taxon>Embryophyta</taxon>
        <taxon>Tracheophyta</taxon>
        <taxon>Spermatophyta</taxon>
        <taxon>Magnoliopsida</taxon>
        <taxon>Liliopsida</taxon>
        <taxon>Asparagales</taxon>
        <taxon>Iridaceae</taxon>
        <taxon>Iridoideae</taxon>
        <taxon>Irideae</taxon>
        <taxon>Iris</taxon>
    </lineage>
</organism>
<dbReference type="EMBL" id="JANAVB010028398">
    <property type="protein sequence ID" value="KAJ6816079.1"/>
    <property type="molecule type" value="Genomic_DNA"/>
</dbReference>
<evidence type="ECO:0008006" key="4">
    <source>
        <dbReference type="Google" id="ProtNLM"/>
    </source>
</evidence>
<evidence type="ECO:0000313" key="2">
    <source>
        <dbReference type="EMBL" id="KAJ6816079.1"/>
    </source>
</evidence>
<keyword evidence="1" id="KW-1133">Transmembrane helix</keyword>
<proteinExistence type="predicted"/>
<name>A0AAX6FIA8_IRIPA</name>
<reference evidence="2" key="1">
    <citation type="journal article" date="2023" name="GigaByte">
        <title>Genome assembly of the bearded iris, Iris pallida Lam.</title>
        <authorList>
            <person name="Bruccoleri R.E."/>
            <person name="Oakeley E.J."/>
            <person name="Faust A.M.E."/>
            <person name="Altorfer M."/>
            <person name="Dessus-Babus S."/>
            <person name="Burckhardt D."/>
            <person name="Oertli M."/>
            <person name="Naumann U."/>
            <person name="Petersen F."/>
            <person name="Wong J."/>
        </authorList>
    </citation>
    <scope>NUCLEOTIDE SEQUENCE</scope>
    <source>
        <strain evidence="2">GSM-AAB239-AS_SAM_17_03QT</strain>
    </source>
</reference>
<accession>A0AAX6FIA8</accession>
<gene>
    <name evidence="2" type="ORF">M6B38_419565</name>
</gene>
<evidence type="ECO:0000313" key="3">
    <source>
        <dbReference type="Proteomes" id="UP001140949"/>
    </source>
</evidence>
<keyword evidence="1" id="KW-0472">Membrane</keyword>
<sequence length="73" mass="8521">MEKYVWSGFQCFGQLPQYVLLFLILLYGLLLIDASVSEFRRKLNSFRITWHIAKSTKHSSIIKSQHPTVAVKH</sequence>
<protein>
    <recommendedName>
        <fullName evidence="4">ATP synthase F0 subunit 8</fullName>
    </recommendedName>
</protein>